<dbReference type="Pfam" id="PF01288">
    <property type="entry name" value="HPPK"/>
    <property type="match status" value="1"/>
</dbReference>
<dbReference type="PROSITE" id="PS00794">
    <property type="entry name" value="HPPK"/>
    <property type="match status" value="1"/>
</dbReference>
<dbReference type="GO" id="GO:0003848">
    <property type="term" value="F:2-amino-4-hydroxy-6-hydroxymethyldihydropteridine diphosphokinase activity"/>
    <property type="evidence" value="ECO:0007669"/>
    <property type="project" value="UniProtKB-EC"/>
</dbReference>
<keyword evidence="9" id="KW-0289">Folate biosynthesis</keyword>
<dbReference type="InterPro" id="IPR035907">
    <property type="entry name" value="Hppk_sf"/>
</dbReference>
<dbReference type="GO" id="GO:0016301">
    <property type="term" value="F:kinase activity"/>
    <property type="evidence" value="ECO:0007669"/>
    <property type="project" value="UniProtKB-KW"/>
</dbReference>
<dbReference type="PANTHER" id="PTHR43071:SF1">
    <property type="entry name" value="2-AMINO-4-HYDROXY-6-HYDROXYMETHYLDIHYDROPTERIDINE PYROPHOSPHOKINASE"/>
    <property type="match status" value="1"/>
</dbReference>
<evidence type="ECO:0000256" key="11">
    <source>
        <dbReference type="ARBA" id="ARBA00029766"/>
    </source>
</evidence>
<evidence type="ECO:0000256" key="8">
    <source>
        <dbReference type="ARBA" id="ARBA00022840"/>
    </source>
</evidence>
<dbReference type="RefSeq" id="WP_146448052.1">
    <property type="nucleotide sequence ID" value="NZ_SJPS01000001.1"/>
</dbReference>
<dbReference type="PANTHER" id="PTHR43071">
    <property type="entry name" value="2-AMINO-4-HYDROXY-6-HYDROXYMETHYLDIHYDROPTERIDINE PYROPHOSPHOKINASE"/>
    <property type="match status" value="1"/>
</dbReference>
<keyword evidence="15" id="KW-1185">Reference proteome</keyword>
<evidence type="ECO:0000256" key="1">
    <source>
        <dbReference type="ARBA" id="ARBA00005051"/>
    </source>
</evidence>
<keyword evidence="8" id="KW-0067">ATP-binding</keyword>
<evidence type="ECO:0000313" key="15">
    <source>
        <dbReference type="Proteomes" id="UP000318437"/>
    </source>
</evidence>
<dbReference type="GO" id="GO:0005524">
    <property type="term" value="F:ATP binding"/>
    <property type="evidence" value="ECO:0007669"/>
    <property type="project" value="UniProtKB-KW"/>
</dbReference>
<evidence type="ECO:0000256" key="4">
    <source>
        <dbReference type="ARBA" id="ARBA00016218"/>
    </source>
</evidence>
<evidence type="ECO:0000256" key="10">
    <source>
        <dbReference type="ARBA" id="ARBA00029409"/>
    </source>
</evidence>
<evidence type="ECO:0000256" key="6">
    <source>
        <dbReference type="ARBA" id="ARBA00022741"/>
    </source>
</evidence>
<sequence length="317" mass="34764">MPRCLLALGANLGNREGTLQEALGGLAELPRTRLITRSNWHDTSPVGGPADQQSFLNGAVVLDTGLEAQELADHFQAIEAQHGRERKIRWAARSLDIDLLLYGRVSIDTPQLVIPHPRMTFRRFVLAPAAEIAGHMVVTGSGWTIAALLDHLRTAPRYVALAAADHQHADRLAGQLCQRLNALRLEDFFPIACQKDNSRLVSAVEWQKHLELLTRLKTSDRETKMSLTPVISGFWHPAEQSRHLMACVQPALVIAVDPTPSESFNERIGGGKAQIECQEFHELIHRPSLGPLAKITAANPEIVVDEAVAAIQAALSD</sequence>
<keyword evidence="6" id="KW-0547">Nucleotide-binding</keyword>
<evidence type="ECO:0000256" key="12">
    <source>
        <dbReference type="ARBA" id="ARBA00033413"/>
    </source>
</evidence>
<feature type="domain" description="7,8-dihydro-6-hydroxymethylpterin-pyrophosphokinase" evidence="13">
    <location>
        <begin position="89"/>
        <end position="100"/>
    </location>
</feature>
<dbReference type="Gene3D" id="3.30.70.560">
    <property type="entry name" value="7,8-Dihydro-6-hydroxymethylpterin-pyrophosphokinase HPPK"/>
    <property type="match status" value="1"/>
</dbReference>
<reference evidence="14 15" key="1">
    <citation type="submission" date="2019-02" db="EMBL/GenBank/DDBJ databases">
        <title>Deep-cultivation of Planctomycetes and their phenomic and genomic characterization uncovers novel biology.</title>
        <authorList>
            <person name="Wiegand S."/>
            <person name="Jogler M."/>
            <person name="Boedeker C."/>
            <person name="Pinto D."/>
            <person name="Vollmers J."/>
            <person name="Rivas-Marin E."/>
            <person name="Kohn T."/>
            <person name="Peeters S.H."/>
            <person name="Heuer A."/>
            <person name="Rast P."/>
            <person name="Oberbeckmann S."/>
            <person name="Bunk B."/>
            <person name="Jeske O."/>
            <person name="Meyerdierks A."/>
            <person name="Storesund J.E."/>
            <person name="Kallscheuer N."/>
            <person name="Luecker S."/>
            <person name="Lage O.M."/>
            <person name="Pohl T."/>
            <person name="Merkel B.J."/>
            <person name="Hornburger P."/>
            <person name="Mueller R.-W."/>
            <person name="Bruemmer F."/>
            <person name="Labrenz M."/>
            <person name="Spormann A.M."/>
            <person name="Op Den Camp H."/>
            <person name="Overmann J."/>
            <person name="Amann R."/>
            <person name="Jetten M.S.M."/>
            <person name="Mascher T."/>
            <person name="Medema M.H."/>
            <person name="Devos D.P."/>
            <person name="Kaster A.-K."/>
            <person name="Ovreas L."/>
            <person name="Rohde M."/>
            <person name="Galperin M.Y."/>
            <person name="Jogler C."/>
        </authorList>
    </citation>
    <scope>NUCLEOTIDE SEQUENCE [LARGE SCALE GENOMIC DNA]</scope>
    <source>
        <strain evidence="14 15">Pla144</strain>
    </source>
</reference>
<dbReference type="AlphaFoldDB" id="A0A5C6D5E1"/>
<evidence type="ECO:0000256" key="7">
    <source>
        <dbReference type="ARBA" id="ARBA00022777"/>
    </source>
</evidence>
<comment type="function">
    <text evidence="10">Catalyzes the transfer of pyrophosphate from adenosine triphosphate (ATP) to 6-hydroxymethyl-7,8-dihydropterin, an enzymatic step in folate biosynthesis pathway.</text>
</comment>
<dbReference type="InterPro" id="IPR000550">
    <property type="entry name" value="Hppk"/>
</dbReference>
<dbReference type="EC" id="2.7.6.3" evidence="3"/>
<dbReference type="Proteomes" id="UP000318437">
    <property type="component" value="Unassembled WGS sequence"/>
</dbReference>
<name>A0A5C6D5E1_9BACT</name>
<comment type="pathway">
    <text evidence="1">Cofactor biosynthesis; tetrahydrofolate biosynthesis; 2-amino-4-hydroxy-6-hydroxymethyl-7,8-dihydropteridine diphosphate from 7,8-dihydroneopterin triphosphate: step 4/4.</text>
</comment>
<dbReference type="EMBL" id="SJPS01000001">
    <property type="protein sequence ID" value="TWU30119.1"/>
    <property type="molecule type" value="Genomic_DNA"/>
</dbReference>
<dbReference type="CDD" id="cd00483">
    <property type="entry name" value="HPPK"/>
    <property type="match status" value="1"/>
</dbReference>
<evidence type="ECO:0000256" key="9">
    <source>
        <dbReference type="ARBA" id="ARBA00022909"/>
    </source>
</evidence>
<dbReference type="SUPFAM" id="SSF55083">
    <property type="entry name" value="6-hydroxymethyl-7,8-dihydropterin pyrophosphokinase, HPPK"/>
    <property type="match status" value="1"/>
</dbReference>
<comment type="caution">
    <text evidence="14">The sequence shown here is derived from an EMBL/GenBank/DDBJ whole genome shotgun (WGS) entry which is preliminary data.</text>
</comment>
<evidence type="ECO:0000259" key="13">
    <source>
        <dbReference type="PROSITE" id="PS00794"/>
    </source>
</evidence>
<keyword evidence="5 14" id="KW-0808">Transferase</keyword>
<evidence type="ECO:0000313" key="14">
    <source>
        <dbReference type="EMBL" id="TWU30119.1"/>
    </source>
</evidence>
<proteinExistence type="inferred from homology"/>
<organism evidence="14 15">
    <name type="scientific">Bythopirellula polymerisocia</name>
    <dbReference type="NCBI Taxonomy" id="2528003"/>
    <lineage>
        <taxon>Bacteria</taxon>
        <taxon>Pseudomonadati</taxon>
        <taxon>Planctomycetota</taxon>
        <taxon>Planctomycetia</taxon>
        <taxon>Pirellulales</taxon>
        <taxon>Lacipirellulaceae</taxon>
        <taxon>Bythopirellula</taxon>
    </lineage>
</organism>
<evidence type="ECO:0000256" key="3">
    <source>
        <dbReference type="ARBA" id="ARBA00013253"/>
    </source>
</evidence>
<accession>A0A5C6D5E1</accession>
<protein>
    <recommendedName>
        <fullName evidence="4">2-amino-4-hydroxy-6-hydroxymethyldihydropteridine pyrophosphokinase</fullName>
        <ecNumber evidence="3">2.7.6.3</ecNumber>
    </recommendedName>
    <alternativeName>
        <fullName evidence="11">6-hydroxymethyl-7,8-dihydropterin pyrophosphokinase</fullName>
    </alternativeName>
    <alternativeName>
        <fullName evidence="12">7,8-dihydro-6-hydroxymethylpterin-pyrophosphokinase</fullName>
    </alternativeName>
</protein>
<comment type="similarity">
    <text evidence="2">Belongs to the HPPK family.</text>
</comment>
<keyword evidence="7 14" id="KW-0418">Kinase</keyword>
<evidence type="ECO:0000256" key="5">
    <source>
        <dbReference type="ARBA" id="ARBA00022679"/>
    </source>
</evidence>
<dbReference type="UniPathway" id="UPA00077">
    <property type="reaction ID" value="UER00155"/>
</dbReference>
<dbReference type="GO" id="GO:0046654">
    <property type="term" value="P:tetrahydrofolate biosynthetic process"/>
    <property type="evidence" value="ECO:0007669"/>
    <property type="project" value="UniProtKB-UniPathway"/>
</dbReference>
<dbReference type="OrthoDB" id="9808041at2"/>
<evidence type="ECO:0000256" key="2">
    <source>
        <dbReference type="ARBA" id="ARBA00005810"/>
    </source>
</evidence>
<dbReference type="GO" id="GO:0046656">
    <property type="term" value="P:folic acid biosynthetic process"/>
    <property type="evidence" value="ECO:0007669"/>
    <property type="project" value="UniProtKB-KW"/>
</dbReference>
<dbReference type="NCBIfam" id="TIGR01498">
    <property type="entry name" value="folK"/>
    <property type="match status" value="1"/>
</dbReference>
<gene>
    <name evidence="14" type="primary">folK</name>
    <name evidence="14" type="ORF">Pla144_09050</name>
</gene>